<keyword evidence="2" id="KW-1185">Reference proteome</keyword>
<evidence type="ECO:0008006" key="3">
    <source>
        <dbReference type="Google" id="ProtNLM"/>
    </source>
</evidence>
<dbReference type="RefSeq" id="WP_106872764.1">
    <property type="nucleotide sequence ID" value="NZ_CP053841.1"/>
</dbReference>
<dbReference type="Proteomes" id="UP000240535">
    <property type="component" value="Unassembled WGS sequence"/>
</dbReference>
<name>A0A2P8QYI5_9BACT</name>
<comment type="caution">
    <text evidence="1">The sequence shown here is derived from an EMBL/GenBank/DDBJ whole genome shotgun (WGS) entry which is preliminary data.</text>
</comment>
<evidence type="ECO:0000313" key="1">
    <source>
        <dbReference type="EMBL" id="PSM51306.1"/>
    </source>
</evidence>
<sequence length="303" mass="36336">MKTKLSIKEQIEHMKAQGIKFTDDLCSELEAEKFLENSNYFFKVKSFAKNYEKVNGQYKNLEFEYLRKFSILDTILKNIILEISLLCEHLLKTKLCYQSSINSDDDGYEIVKDYLNNNIPKTILLYNEGKIHYYSKAMLDKYRNNMPIWVFIEILTFGELIKFYDYYTKKYHIQSRDRINIFDLYTIKSIRNISAHNICILHTFTMPYIDNFRFSFRLKSLLDNKNLISRTSNQIKIPIIHDFLCLLYIYKNICKSIETKTMIKNKIDSFFNECEKYPEYFCKNTIIKSRYEFVKKSTSIILS</sequence>
<protein>
    <recommendedName>
        <fullName evidence="3">CAAX protease</fullName>
    </recommendedName>
</protein>
<dbReference type="OrthoDB" id="5363652at2"/>
<evidence type="ECO:0000313" key="2">
    <source>
        <dbReference type="Proteomes" id="UP000240535"/>
    </source>
</evidence>
<dbReference type="AlphaFoldDB" id="A0A2P8QYI5"/>
<accession>A0A2P8QYI5</accession>
<organism evidence="1 2">
    <name type="scientific">Campylobacter blaseri</name>
    <dbReference type="NCBI Taxonomy" id="2042961"/>
    <lineage>
        <taxon>Bacteria</taxon>
        <taxon>Pseudomonadati</taxon>
        <taxon>Campylobacterota</taxon>
        <taxon>Epsilonproteobacteria</taxon>
        <taxon>Campylobacterales</taxon>
        <taxon>Campylobacteraceae</taxon>
        <taxon>Campylobacter</taxon>
    </lineage>
</organism>
<dbReference type="InterPro" id="IPR011664">
    <property type="entry name" value="Abi_system_AbiD/AbiF-like"/>
</dbReference>
<gene>
    <name evidence="1" type="ORF">CQ405_08735</name>
</gene>
<dbReference type="Pfam" id="PF07751">
    <property type="entry name" value="Abi_2"/>
    <property type="match status" value="1"/>
</dbReference>
<dbReference type="EMBL" id="PDHH01000009">
    <property type="protein sequence ID" value="PSM51306.1"/>
    <property type="molecule type" value="Genomic_DNA"/>
</dbReference>
<reference evidence="2" key="1">
    <citation type="submission" date="2017-10" db="EMBL/GenBank/DDBJ databases">
        <title>Campylobacter species from seals.</title>
        <authorList>
            <person name="Gilbert M.J."/>
            <person name="Zomer A.L."/>
            <person name="Timmerman A.J."/>
            <person name="Duim B."/>
            <person name="Wagenaar J.A."/>
        </authorList>
    </citation>
    <scope>NUCLEOTIDE SEQUENCE [LARGE SCALE GENOMIC DNA]</scope>
    <source>
        <strain evidence="2">17S00004-5</strain>
    </source>
</reference>
<proteinExistence type="predicted"/>